<feature type="transmembrane region" description="Helical" evidence="7">
    <location>
        <begin position="98"/>
        <end position="115"/>
    </location>
</feature>
<comment type="subcellular location">
    <subcellularLocation>
        <location evidence="1">Membrane</location>
        <topology evidence="1">Multi-pass membrane protein</topology>
    </subcellularLocation>
</comment>
<feature type="transmembrane region" description="Helical" evidence="7">
    <location>
        <begin position="175"/>
        <end position="195"/>
    </location>
</feature>
<protein>
    <submittedName>
        <fullName evidence="9">Rhomboid family intramembrane serine protease</fullName>
    </submittedName>
</protein>
<dbReference type="InterPro" id="IPR050925">
    <property type="entry name" value="Rhomboid_protease_S54"/>
</dbReference>
<feature type="transmembrane region" description="Helical" evidence="7">
    <location>
        <begin position="66"/>
        <end position="86"/>
    </location>
</feature>
<feature type="transmembrane region" description="Helical" evidence="7">
    <location>
        <begin position="7"/>
        <end position="31"/>
    </location>
</feature>
<feature type="domain" description="Peptidase S54 rhomboid" evidence="8">
    <location>
        <begin position="57"/>
        <end position="192"/>
    </location>
</feature>
<dbReference type="SUPFAM" id="SSF144091">
    <property type="entry name" value="Rhomboid-like"/>
    <property type="match status" value="1"/>
</dbReference>
<evidence type="ECO:0000313" key="10">
    <source>
        <dbReference type="Proteomes" id="UP000192288"/>
    </source>
</evidence>
<dbReference type="Gene3D" id="1.20.1540.10">
    <property type="entry name" value="Rhomboid-like"/>
    <property type="match status" value="1"/>
</dbReference>
<keyword evidence="5 7" id="KW-1133">Transmembrane helix</keyword>
<dbReference type="GO" id="GO:0016020">
    <property type="term" value="C:membrane"/>
    <property type="evidence" value="ECO:0007669"/>
    <property type="project" value="UniProtKB-SubCell"/>
</dbReference>
<dbReference type="AlphaFoldDB" id="A0A1X0VG47"/>
<sequence length="227" mass="25091">MKTLKTHYVVAPVTTILLTVTVVVFLIELVVSGGTTDNSYFLVQVGAKWGPYIKGDSQYWRLITPIFLHAGFMHIATNMLTLWFIGPIAEDAFGSRKFLGLYFFSGISGNIFSYLFSPNTISVGASTALFGLFGSLMIFAYQYRHDPNVRALGSMMGLFVLLTLLSSFSATNIDLWGHLGGFIGGVMFAMIFGFYSRNGKFSWHVRLVMVLLTLLLIGLTVFMGVKS</sequence>
<dbReference type="PANTHER" id="PTHR43731:SF14">
    <property type="entry name" value="PRESENILIN-ASSOCIATED RHOMBOID-LIKE PROTEIN, MITOCHONDRIAL"/>
    <property type="match status" value="1"/>
</dbReference>
<evidence type="ECO:0000259" key="8">
    <source>
        <dbReference type="Pfam" id="PF01694"/>
    </source>
</evidence>
<evidence type="ECO:0000313" key="9">
    <source>
        <dbReference type="EMBL" id="ORI98556.1"/>
    </source>
</evidence>
<evidence type="ECO:0000256" key="4">
    <source>
        <dbReference type="ARBA" id="ARBA00022801"/>
    </source>
</evidence>
<dbReference type="GO" id="GO:0006508">
    <property type="term" value="P:proteolysis"/>
    <property type="evidence" value="ECO:0007669"/>
    <property type="project" value="UniProtKB-KW"/>
</dbReference>
<dbReference type="InterPro" id="IPR035952">
    <property type="entry name" value="Rhomboid-like_sf"/>
</dbReference>
<feature type="transmembrane region" description="Helical" evidence="7">
    <location>
        <begin position="121"/>
        <end position="139"/>
    </location>
</feature>
<keyword evidence="3 7" id="KW-0812">Transmembrane</keyword>
<evidence type="ECO:0000256" key="3">
    <source>
        <dbReference type="ARBA" id="ARBA00022692"/>
    </source>
</evidence>
<accession>A0A1X0VG47</accession>
<reference evidence="9 10" key="1">
    <citation type="journal article" date="2017" name="Front. Microbiol.">
        <title>Genomic Characterization of Dairy Associated Leuconostoc Species and Diversity of Leuconostocs in Undefined Mixed Mesophilic Starter Cultures.</title>
        <authorList>
            <person name="Frantzen C.A."/>
            <person name="Kot W."/>
            <person name="Pedersen T.B."/>
            <person name="Ardo Y.M."/>
            <person name="Broadbent J.R."/>
            <person name="Neve H."/>
            <person name="Hansen L.H."/>
            <person name="Dal Bello F."/>
            <person name="Ostlie H.M."/>
            <person name="Kleppen H.P."/>
            <person name="Vogensen F.K."/>
            <person name="Holo H."/>
        </authorList>
    </citation>
    <scope>NUCLEOTIDE SEQUENCE [LARGE SCALE GENOMIC DNA]</scope>
    <source>
        <strain evidence="9 10">LMGCF08</strain>
    </source>
</reference>
<name>A0A1X0VG47_LEUPS</name>
<gene>
    <name evidence="9" type="ORF">BMR96_00690</name>
</gene>
<keyword evidence="6 7" id="KW-0472">Membrane</keyword>
<dbReference type="Pfam" id="PF01694">
    <property type="entry name" value="Rhomboid"/>
    <property type="match status" value="1"/>
</dbReference>
<dbReference type="RefSeq" id="WP_004912032.1">
    <property type="nucleotide sequence ID" value="NZ_MPLS01000002.1"/>
</dbReference>
<keyword evidence="9" id="KW-0645">Protease</keyword>
<dbReference type="EMBL" id="MPLS01000002">
    <property type="protein sequence ID" value="ORI98556.1"/>
    <property type="molecule type" value="Genomic_DNA"/>
</dbReference>
<dbReference type="Proteomes" id="UP000192288">
    <property type="component" value="Unassembled WGS sequence"/>
</dbReference>
<evidence type="ECO:0000256" key="5">
    <source>
        <dbReference type="ARBA" id="ARBA00022989"/>
    </source>
</evidence>
<organism evidence="9 10">
    <name type="scientific">Leuconostoc pseudomesenteroides</name>
    <dbReference type="NCBI Taxonomy" id="33968"/>
    <lineage>
        <taxon>Bacteria</taxon>
        <taxon>Bacillati</taxon>
        <taxon>Bacillota</taxon>
        <taxon>Bacilli</taxon>
        <taxon>Lactobacillales</taxon>
        <taxon>Lactobacillaceae</taxon>
        <taxon>Leuconostoc</taxon>
    </lineage>
</organism>
<comment type="caution">
    <text evidence="9">The sequence shown here is derived from an EMBL/GenBank/DDBJ whole genome shotgun (WGS) entry which is preliminary data.</text>
</comment>
<proteinExistence type="inferred from homology"/>
<dbReference type="GO" id="GO:0004252">
    <property type="term" value="F:serine-type endopeptidase activity"/>
    <property type="evidence" value="ECO:0007669"/>
    <property type="project" value="InterPro"/>
</dbReference>
<evidence type="ECO:0000256" key="7">
    <source>
        <dbReference type="SAM" id="Phobius"/>
    </source>
</evidence>
<evidence type="ECO:0000256" key="6">
    <source>
        <dbReference type="ARBA" id="ARBA00023136"/>
    </source>
</evidence>
<evidence type="ECO:0000256" key="2">
    <source>
        <dbReference type="ARBA" id="ARBA00009045"/>
    </source>
</evidence>
<evidence type="ECO:0000256" key="1">
    <source>
        <dbReference type="ARBA" id="ARBA00004141"/>
    </source>
</evidence>
<feature type="transmembrane region" description="Helical" evidence="7">
    <location>
        <begin position="151"/>
        <end position="169"/>
    </location>
</feature>
<dbReference type="STRING" id="33968.BMS77_02225"/>
<keyword evidence="4" id="KW-0378">Hydrolase</keyword>
<dbReference type="InterPro" id="IPR022764">
    <property type="entry name" value="Peptidase_S54_rhomboid_dom"/>
</dbReference>
<dbReference type="PANTHER" id="PTHR43731">
    <property type="entry name" value="RHOMBOID PROTEASE"/>
    <property type="match status" value="1"/>
</dbReference>
<feature type="transmembrane region" description="Helical" evidence="7">
    <location>
        <begin position="207"/>
        <end position="225"/>
    </location>
</feature>
<dbReference type="eggNOG" id="COG0705">
    <property type="taxonomic scope" value="Bacteria"/>
</dbReference>
<comment type="similarity">
    <text evidence="2">Belongs to the peptidase S54 family.</text>
</comment>